<feature type="active site" description="Nucleophile" evidence="7">
    <location>
        <position position="404"/>
    </location>
</feature>
<dbReference type="SUPFAM" id="SSF52096">
    <property type="entry name" value="ClpP/crotonase"/>
    <property type="match status" value="2"/>
</dbReference>
<dbReference type="CDD" id="cd07018">
    <property type="entry name" value="S49_SppA_67K_type"/>
    <property type="match status" value="1"/>
</dbReference>
<dbReference type="AlphaFoldDB" id="A0A545TJP4"/>
<comment type="subcellular location">
    <subcellularLocation>
        <location evidence="1">Membrane</location>
    </subcellularLocation>
</comment>
<comment type="similarity">
    <text evidence="2">Belongs to the peptidase S49 family.</text>
</comment>
<protein>
    <submittedName>
        <fullName evidence="10">Signal peptide peptidase SppA</fullName>
    </submittedName>
</protein>
<evidence type="ECO:0000259" key="9">
    <source>
        <dbReference type="Pfam" id="PF01343"/>
    </source>
</evidence>
<evidence type="ECO:0000256" key="8">
    <source>
        <dbReference type="SAM" id="Phobius"/>
    </source>
</evidence>
<feature type="transmembrane region" description="Helical" evidence="8">
    <location>
        <begin position="18"/>
        <end position="36"/>
    </location>
</feature>
<dbReference type="InterPro" id="IPR047217">
    <property type="entry name" value="S49_SppA_67K_type_N"/>
</dbReference>
<evidence type="ECO:0000256" key="5">
    <source>
        <dbReference type="ARBA" id="ARBA00022825"/>
    </source>
</evidence>
<organism evidence="10 11">
    <name type="scientific">Aliikangiella marina</name>
    <dbReference type="NCBI Taxonomy" id="1712262"/>
    <lineage>
        <taxon>Bacteria</taxon>
        <taxon>Pseudomonadati</taxon>
        <taxon>Pseudomonadota</taxon>
        <taxon>Gammaproteobacteria</taxon>
        <taxon>Oceanospirillales</taxon>
        <taxon>Pleioneaceae</taxon>
        <taxon>Aliikangiella</taxon>
    </lineage>
</organism>
<dbReference type="NCBIfam" id="TIGR00705">
    <property type="entry name" value="SppA_67K"/>
    <property type="match status" value="1"/>
</dbReference>
<name>A0A545TJP4_9GAMM</name>
<evidence type="ECO:0000256" key="3">
    <source>
        <dbReference type="ARBA" id="ARBA00022670"/>
    </source>
</evidence>
<keyword evidence="4" id="KW-0378">Hydrolase</keyword>
<dbReference type="RefSeq" id="WP_142941021.1">
    <property type="nucleotide sequence ID" value="NZ_VIKR01000001.1"/>
</dbReference>
<keyword evidence="5" id="KW-0720">Serine protease</keyword>
<gene>
    <name evidence="10" type="primary">sppA</name>
    <name evidence="10" type="ORF">FLL45_05760</name>
</gene>
<dbReference type="Pfam" id="PF01343">
    <property type="entry name" value="Peptidase_S49"/>
    <property type="match status" value="2"/>
</dbReference>
<keyword evidence="6 8" id="KW-0472">Membrane</keyword>
<feature type="active site" description="Proton donor/acceptor" evidence="7">
    <location>
        <position position="198"/>
    </location>
</feature>
<accession>A0A545TJP4</accession>
<keyword evidence="3" id="KW-0645">Protease</keyword>
<evidence type="ECO:0000313" key="10">
    <source>
        <dbReference type="EMBL" id="TQV77449.1"/>
    </source>
</evidence>
<feature type="domain" description="Peptidase S49" evidence="9">
    <location>
        <begin position="130"/>
        <end position="287"/>
    </location>
</feature>
<keyword evidence="8" id="KW-0812">Transmembrane</keyword>
<reference evidence="10 11" key="1">
    <citation type="submission" date="2019-06" db="EMBL/GenBank/DDBJ databases">
        <title>Draft genome of Aliikangiella marina GYP-15.</title>
        <authorList>
            <person name="Wang G."/>
        </authorList>
    </citation>
    <scope>NUCLEOTIDE SEQUENCE [LARGE SCALE GENOMIC DNA]</scope>
    <source>
        <strain evidence="10 11">GYP-15</strain>
    </source>
</reference>
<proteinExistence type="inferred from homology"/>
<dbReference type="NCBIfam" id="TIGR00706">
    <property type="entry name" value="SppA_dom"/>
    <property type="match status" value="1"/>
</dbReference>
<sequence>MSKLFKNLWYGLDLSRKIILNLVFFLILFFIISAIISSDDKPTVEKGVALVLQPNGNIVEQLTYRDPFEAAMQEATGQEDPPETLIYDLIEAIENAKDDNRITALVISTKYMWGSGVTKLQDLAVAIEDFKTSGKKVIAFDDNFSQAQYFLASQADEVIMNPQGGVFLTGFARVGTYFKSLLDNLEVSMNVFKVGTYKSAVEPYIRDNMSEEAKEANRAWMGDLWTDFVADVASRREMTSDDILAYINSYKESMSEYKGDAAKLALDKGLVDGLMTRIEFRDKMIELVGQDEKHKSYKQISHKNYLRAIKGPMDYVNPRSDKVAVIVAKGAIMDGEVKEGNIGGDTVARKIRKTRNNDKVKAIVLRVDSGGGSAFASEIIREELVKAQEQGIKVVVSMGDVAASGGYWISATADEIWAHPTTITGSIGIFGMLPTFEKPMNKYGIFRDGVGTTKYANPVDTGQALSPDVAEIIQTSIDSGYEKFLALVAKGRNMTRDEVDKIAQGRVWSGKQAHEFGLVDKLGTLNDAVKSAAELAGIEKYDTWFVKRELSEKEQLMKQLFGSANMQQEFTETVNQPQKPTIKTQLLNEFSAVLGELDKWNDPNHAYAKCFCSIN</sequence>
<keyword evidence="8" id="KW-1133">Transmembrane helix</keyword>
<evidence type="ECO:0000256" key="2">
    <source>
        <dbReference type="ARBA" id="ARBA00008683"/>
    </source>
</evidence>
<dbReference type="EMBL" id="VIKR01000001">
    <property type="protein sequence ID" value="TQV77449.1"/>
    <property type="molecule type" value="Genomic_DNA"/>
</dbReference>
<dbReference type="PANTHER" id="PTHR33209">
    <property type="entry name" value="PROTEASE 4"/>
    <property type="match status" value="1"/>
</dbReference>
<evidence type="ECO:0000256" key="6">
    <source>
        <dbReference type="ARBA" id="ARBA00023136"/>
    </source>
</evidence>
<dbReference type="CDD" id="cd07023">
    <property type="entry name" value="S49_Sppa_N_C"/>
    <property type="match status" value="1"/>
</dbReference>
<dbReference type="PANTHER" id="PTHR33209:SF1">
    <property type="entry name" value="PEPTIDASE S49 DOMAIN-CONTAINING PROTEIN"/>
    <property type="match status" value="1"/>
</dbReference>
<dbReference type="GO" id="GO:0008236">
    <property type="term" value="F:serine-type peptidase activity"/>
    <property type="evidence" value="ECO:0007669"/>
    <property type="project" value="UniProtKB-KW"/>
</dbReference>
<dbReference type="InterPro" id="IPR004635">
    <property type="entry name" value="Pept_S49_SppA"/>
</dbReference>
<dbReference type="InterPro" id="IPR029045">
    <property type="entry name" value="ClpP/crotonase-like_dom_sf"/>
</dbReference>
<evidence type="ECO:0000313" key="11">
    <source>
        <dbReference type="Proteomes" id="UP000317839"/>
    </source>
</evidence>
<dbReference type="OrthoDB" id="9764363at2"/>
<dbReference type="GO" id="GO:0016020">
    <property type="term" value="C:membrane"/>
    <property type="evidence" value="ECO:0007669"/>
    <property type="project" value="UniProtKB-SubCell"/>
</dbReference>
<comment type="caution">
    <text evidence="10">The sequence shown here is derived from an EMBL/GenBank/DDBJ whole genome shotgun (WGS) entry which is preliminary data.</text>
</comment>
<dbReference type="InterPro" id="IPR004634">
    <property type="entry name" value="Pept_S49_pIV"/>
</dbReference>
<dbReference type="Gene3D" id="3.90.226.10">
    <property type="entry name" value="2-enoyl-CoA Hydratase, Chain A, domain 1"/>
    <property type="match status" value="2"/>
</dbReference>
<dbReference type="GO" id="GO:0006465">
    <property type="term" value="P:signal peptide processing"/>
    <property type="evidence" value="ECO:0007669"/>
    <property type="project" value="InterPro"/>
</dbReference>
<evidence type="ECO:0000256" key="7">
    <source>
        <dbReference type="PIRSR" id="PIRSR001217-1"/>
    </source>
</evidence>
<dbReference type="Proteomes" id="UP000317839">
    <property type="component" value="Unassembled WGS sequence"/>
</dbReference>
<evidence type="ECO:0000256" key="4">
    <source>
        <dbReference type="ARBA" id="ARBA00022801"/>
    </source>
</evidence>
<keyword evidence="11" id="KW-1185">Reference proteome</keyword>
<dbReference type="InterPro" id="IPR047272">
    <property type="entry name" value="S49_SppA_C"/>
</dbReference>
<dbReference type="Gene3D" id="6.20.330.10">
    <property type="match status" value="1"/>
</dbReference>
<dbReference type="InterPro" id="IPR002142">
    <property type="entry name" value="Peptidase_S49"/>
</dbReference>
<evidence type="ECO:0000256" key="1">
    <source>
        <dbReference type="ARBA" id="ARBA00004370"/>
    </source>
</evidence>
<dbReference type="PIRSF" id="PIRSF001217">
    <property type="entry name" value="Protease_4_SppA"/>
    <property type="match status" value="1"/>
</dbReference>
<feature type="domain" description="Peptidase S49" evidence="9">
    <location>
        <begin position="387"/>
        <end position="538"/>
    </location>
</feature>